<comment type="caution">
    <text evidence="1">The sequence shown here is derived from an EMBL/GenBank/DDBJ whole genome shotgun (WGS) entry which is preliminary data.</text>
</comment>
<gene>
    <name evidence="1" type="ORF">DFP72DRAFT_226016</name>
</gene>
<sequence>MGDAGFSFADLPEDLARLVIEAALEGGDATAWACAKLCKSVQAWVEPILYRNIFADDFTTITLLHRTILSHPSKELDFFLTNVKSLTLGLGRGSPFEAIVDILHACAPVERLDIDPSFDPLTPPSMPWQSRSLRLATQSAWNRLRPKELGISRDFFVGFPEKYHFRVAGPNANPIFTNVTHLTFGFSAYDRPALWCWDTLSQLSELTHLCFHSELICIGVKWLPLIACHFPRTLRVCAFHLAISTFEARVSRYQFAKVFKDIGEIEERIVVALDRPTLAAYMLTLDSAIPQGKLIWKYQNEEEMRKGSDDTFWRRAEGMVATMRKGKHGLPGQIGGGTL</sequence>
<dbReference type="Proteomes" id="UP000521943">
    <property type="component" value="Unassembled WGS sequence"/>
</dbReference>
<evidence type="ECO:0000313" key="1">
    <source>
        <dbReference type="EMBL" id="KAF6741906.1"/>
    </source>
</evidence>
<name>A0A8H6LUS6_9AGAR</name>
<protein>
    <submittedName>
        <fullName evidence="1">Uncharacterized protein</fullName>
    </submittedName>
</protein>
<keyword evidence="2" id="KW-1185">Reference proteome</keyword>
<reference evidence="1 2" key="1">
    <citation type="submission" date="2020-07" db="EMBL/GenBank/DDBJ databases">
        <title>Comparative genomics of pyrophilous fungi reveals a link between fire events and developmental genes.</title>
        <authorList>
            <consortium name="DOE Joint Genome Institute"/>
            <person name="Steindorff A.S."/>
            <person name="Carver A."/>
            <person name="Calhoun S."/>
            <person name="Stillman K."/>
            <person name="Liu H."/>
            <person name="Lipzen A."/>
            <person name="Pangilinan J."/>
            <person name="Labutti K."/>
            <person name="Bruns T.D."/>
            <person name="Grigoriev I.V."/>
        </authorList>
    </citation>
    <scope>NUCLEOTIDE SEQUENCE [LARGE SCALE GENOMIC DNA]</scope>
    <source>
        <strain evidence="1 2">CBS 144469</strain>
    </source>
</reference>
<dbReference type="EMBL" id="JACGCI010000211">
    <property type="protein sequence ID" value="KAF6741906.1"/>
    <property type="molecule type" value="Genomic_DNA"/>
</dbReference>
<organism evidence="1 2">
    <name type="scientific">Ephemerocybe angulata</name>
    <dbReference type="NCBI Taxonomy" id="980116"/>
    <lineage>
        <taxon>Eukaryota</taxon>
        <taxon>Fungi</taxon>
        <taxon>Dikarya</taxon>
        <taxon>Basidiomycota</taxon>
        <taxon>Agaricomycotina</taxon>
        <taxon>Agaricomycetes</taxon>
        <taxon>Agaricomycetidae</taxon>
        <taxon>Agaricales</taxon>
        <taxon>Agaricineae</taxon>
        <taxon>Psathyrellaceae</taxon>
        <taxon>Ephemerocybe</taxon>
    </lineage>
</organism>
<accession>A0A8H6LUS6</accession>
<evidence type="ECO:0000313" key="2">
    <source>
        <dbReference type="Proteomes" id="UP000521943"/>
    </source>
</evidence>
<dbReference type="AlphaFoldDB" id="A0A8H6LUS6"/>
<proteinExistence type="predicted"/>
<dbReference type="OrthoDB" id="3145912at2759"/>